<evidence type="ECO:0000313" key="3">
    <source>
        <dbReference type="Proteomes" id="UP000250266"/>
    </source>
</evidence>
<feature type="region of interest" description="Disordered" evidence="1">
    <location>
        <begin position="134"/>
        <end position="153"/>
    </location>
</feature>
<evidence type="ECO:0000256" key="1">
    <source>
        <dbReference type="SAM" id="MobiDB-lite"/>
    </source>
</evidence>
<keyword evidence="3" id="KW-1185">Reference proteome</keyword>
<reference evidence="2 3" key="1">
    <citation type="journal article" date="2016" name="Nat. Commun.">
        <title>Ectomycorrhizal ecology is imprinted in the genome of the dominant symbiotic fungus Cenococcum geophilum.</title>
        <authorList>
            <consortium name="DOE Joint Genome Institute"/>
            <person name="Peter M."/>
            <person name="Kohler A."/>
            <person name="Ohm R.A."/>
            <person name="Kuo A."/>
            <person name="Krutzmann J."/>
            <person name="Morin E."/>
            <person name="Arend M."/>
            <person name="Barry K.W."/>
            <person name="Binder M."/>
            <person name="Choi C."/>
            <person name="Clum A."/>
            <person name="Copeland A."/>
            <person name="Grisel N."/>
            <person name="Haridas S."/>
            <person name="Kipfer T."/>
            <person name="LaButti K."/>
            <person name="Lindquist E."/>
            <person name="Lipzen A."/>
            <person name="Maire R."/>
            <person name="Meier B."/>
            <person name="Mihaltcheva S."/>
            <person name="Molinier V."/>
            <person name="Murat C."/>
            <person name="Poggeler S."/>
            <person name="Quandt C.A."/>
            <person name="Sperisen C."/>
            <person name="Tritt A."/>
            <person name="Tisserant E."/>
            <person name="Crous P.W."/>
            <person name="Henrissat B."/>
            <person name="Nehls U."/>
            <person name="Egli S."/>
            <person name="Spatafora J.W."/>
            <person name="Grigoriev I.V."/>
            <person name="Martin F.M."/>
        </authorList>
    </citation>
    <scope>NUCLEOTIDE SEQUENCE [LARGE SCALE GENOMIC DNA]</scope>
    <source>
        <strain evidence="2 3">CBS 459.81</strain>
    </source>
</reference>
<accession>A0A8E2EHB6</accession>
<protein>
    <submittedName>
        <fullName evidence="2">Uncharacterized protein</fullName>
    </submittedName>
</protein>
<dbReference type="OrthoDB" id="3791931at2759"/>
<organism evidence="2 3">
    <name type="scientific">Lepidopterella palustris CBS 459.81</name>
    <dbReference type="NCBI Taxonomy" id="1314670"/>
    <lineage>
        <taxon>Eukaryota</taxon>
        <taxon>Fungi</taxon>
        <taxon>Dikarya</taxon>
        <taxon>Ascomycota</taxon>
        <taxon>Pezizomycotina</taxon>
        <taxon>Dothideomycetes</taxon>
        <taxon>Pleosporomycetidae</taxon>
        <taxon>Mytilinidiales</taxon>
        <taxon>Argynnaceae</taxon>
        <taxon>Lepidopterella</taxon>
    </lineage>
</organism>
<dbReference type="Proteomes" id="UP000250266">
    <property type="component" value="Unassembled WGS sequence"/>
</dbReference>
<gene>
    <name evidence="2" type="ORF">K432DRAFT_389940</name>
</gene>
<feature type="compositionally biased region" description="Acidic residues" evidence="1">
    <location>
        <begin position="470"/>
        <end position="482"/>
    </location>
</feature>
<proteinExistence type="predicted"/>
<feature type="compositionally biased region" description="Basic and acidic residues" evidence="1">
    <location>
        <begin position="440"/>
        <end position="457"/>
    </location>
</feature>
<evidence type="ECO:0000313" key="2">
    <source>
        <dbReference type="EMBL" id="OCK83946.1"/>
    </source>
</evidence>
<sequence length="622" mass="69328">MAGQPLENLGLLHDEHGDLKHPLESVEHAENGEPPRSDEHANGLAHVFDTTYHQVSGSRVFPIDVASSSAVRGHPSARTDIGSPYLGGINVRPPGAISPHTSPDYAHRYFMTRSGTKCNAYIPAPTPSAFQYPPVSSRRHTHGQGASYGNEQNAPGNLLVLSRQHPPMENAAYARTQLVSRGIYQSPRRSPETNGSIRRNGQFTGIHESQPGPAAYDSHIHAALAQAETPGASTSYAPFIPPDNVREAAANQKEVTKTDTEFHDKRYNGMRQDGQTGMFFHSYEEAMAAFNQPRRLRKTDDPLPTTDEEKFALVRRLIHSILDSSCAKDQVTRQFERRWKDDKFWDLPAVHVLAWAILDVAIKLHKDGWTNPILDPTQLGLPFVDKHLRFYERIDKICILLSNYKSACNALMKFEKLPQIVAGPVKSYNRSGTNNVGNVKKAEQIKVGKSKQLEDQMKASSKRKRIQAVDDPEIESGGESEEQLSRPAKLPRGRMAAKGPEVPQKNAQDHTPRTSGNEAIRSWPTSLDPLLHFDPALSVVESNVAEQPLSSPCIPTVASASVQPPRSSFERLNSGFYKAGRRCGLDEGYGWVEWCWIFRASYFNFWFRVTFAARIRFLNLLG</sequence>
<name>A0A8E2EHB6_9PEZI</name>
<dbReference type="EMBL" id="KV744848">
    <property type="protein sequence ID" value="OCK83946.1"/>
    <property type="molecule type" value="Genomic_DNA"/>
</dbReference>
<feature type="region of interest" description="Disordered" evidence="1">
    <location>
        <begin position="431"/>
        <end position="521"/>
    </location>
</feature>
<dbReference type="AlphaFoldDB" id="A0A8E2EHB6"/>